<evidence type="ECO:0000313" key="3">
    <source>
        <dbReference type="EMBL" id="KAK4185678.1"/>
    </source>
</evidence>
<name>A0AAN7AFT8_9PEZI</name>
<evidence type="ECO:0000256" key="1">
    <source>
        <dbReference type="SAM" id="Coils"/>
    </source>
</evidence>
<gene>
    <name evidence="3" type="ORF">QBC35DRAFT_454056</name>
</gene>
<feature type="coiled-coil region" evidence="1">
    <location>
        <begin position="499"/>
        <end position="548"/>
    </location>
</feature>
<keyword evidence="4" id="KW-1185">Reference proteome</keyword>
<evidence type="ECO:0000256" key="2">
    <source>
        <dbReference type="SAM" id="MobiDB-lite"/>
    </source>
</evidence>
<dbReference type="Proteomes" id="UP001302126">
    <property type="component" value="Unassembled WGS sequence"/>
</dbReference>
<accession>A0AAN7AFT8</accession>
<keyword evidence="1" id="KW-0175">Coiled coil</keyword>
<dbReference type="Gene3D" id="1.10.287.1490">
    <property type="match status" value="1"/>
</dbReference>
<protein>
    <submittedName>
        <fullName evidence="3">Uncharacterized protein</fullName>
    </submittedName>
</protein>
<evidence type="ECO:0000313" key="4">
    <source>
        <dbReference type="Proteomes" id="UP001302126"/>
    </source>
</evidence>
<feature type="compositionally biased region" description="Acidic residues" evidence="2">
    <location>
        <begin position="931"/>
        <end position="940"/>
    </location>
</feature>
<feature type="compositionally biased region" description="Low complexity" evidence="2">
    <location>
        <begin position="57"/>
        <end position="69"/>
    </location>
</feature>
<feature type="compositionally biased region" description="Basic residues" evidence="2">
    <location>
        <begin position="40"/>
        <end position="51"/>
    </location>
</feature>
<feature type="coiled-coil region" evidence="1">
    <location>
        <begin position="691"/>
        <end position="916"/>
    </location>
</feature>
<comment type="caution">
    <text evidence="3">The sequence shown here is derived from an EMBL/GenBank/DDBJ whole genome shotgun (WGS) entry which is preliminary data.</text>
</comment>
<proteinExistence type="predicted"/>
<feature type="region of interest" description="Disordered" evidence="2">
    <location>
        <begin position="931"/>
        <end position="997"/>
    </location>
</feature>
<feature type="coiled-coil region" evidence="1">
    <location>
        <begin position="603"/>
        <end position="637"/>
    </location>
</feature>
<reference evidence="3" key="2">
    <citation type="submission" date="2023-05" db="EMBL/GenBank/DDBJ databases">
        <authorList>
            <consortium name="Lawrence Berkeley National Laboratory"/>
            <person name="Steindorff A."/>
            <person name="Hensen N."/>
            <person name="Bonometti L."/>
            <person name="Westerberg I."/>
            <person name="Brannstrom I.O."/>
            <person name="Guillou S."/>
            <person name="Cros-Aarteil S."/>
            <person name="Calhoun S."/>
            <person name="Haridas S."/>
            <person name="Kuo A."/>
            <person name="Mondo S."/>
            <person name="Pangilinan J."/>
            <person name="Riley R."/>
            <person name="Labutti K."/>
            <person name="Andreopoulos B."/>
            <person name="Lipzen A."/>
            <person name="Chen C."/>
            <person name="Yanf M."/>
            <person name="Daum C."/>
            <person name="Ng V."/>
            <person name="Clum A."/>
            <person name="Ohm R."/>
            <person name="Martin F."/>
            <person name="Silar P."/>
            <person name="Natvig D."/>
            <person name="Lalanne C."/>
            <person name="Gautier V."/>
            <person name="Ament-Velasquez S.L."/>
            <person name="Kruys A."/>
            <person name="Hutchinson M.I."/>
            <person name="Powell A.J."/>
            <person name="Barry K."/>
            <person name="Miller A.N."/>
            <person name="Grigoriev I.V."/>
            <person name="Debuchy R."/>
            <person name="Gladieux P."/>
            <person name="Thoren M.H."/>
            <person name="Johannesson H."/>
        </authorList>
    </citation>
    <scope>NUCLEOTIDE SEQUENCE</scope>
    <source>
        <strain evidence="3">PSN309</strain>
    </source>
</reference>
<feature type="coiled-coil region" evidence="1">
    <location>
        <begin position="151"/>
        <end position="256"/>
    </location>
</feature>
<feature type="compositionally biased region" description="Low complexity" evidence="2">
    <location>
        <begin position="941"/>
        <end position="954"/>
    </location>
</feature>
<feature type="compositionally biased region" description="Low complexity" evidence="2">
    <location>
        <begin position="975"/>
        <end position="986"/>
    </location>
</feature>
<feature type="coiled-coil region" evidence="1">
    <location>
        <begin position="326"/>
        <end position="360"/>
    </location>
</feature>
<dbReference type="EMBL" id="MU864443">
    <property type="protein sequence ID" value="KAK4185678.1"/>
    <property type="molecule type" value="Genomic_DNA"/>
</dbReference>
<dbReference type="AlphaFoldDB" id="A0AAN7AFT8"/>
<sequence length="997" mass="110873">MADMIDTTRYVVLPSDDEGEDLQQNKKTKPNTPQSVAVPKARKNAAKKPQLRKAIQPAPAAAPPKAASPEPEPPKRRGKVKNTKNSSPDTAIVLSDNDNDDVADPRASVSSRGKKRHLSEVDTPTRASGSKRYVVSAASGLASASSPNSIAQEFRAQLKIEQKLREQAEKDLQTEKAQAQRLQVMIESLQGDKSSLEARLKEKLERQAADSTAELENVEHQLQIEVARVRGFQHMVDTLQKEKSLLNEQLQEEIAHREQSTGDLNQTFFASDEILHGLPIINADHDDDLQSQSYAADDQQPVPQSSVDENVKADPDAHLVMANTEAENLRQLCYKYEQDIKNLESQLMTANTEKEDILQQLVDQRESAWSEGENLRQCCATRQNTINELDKLCDTSLEEIDKLSEHISVMTEESDILSALQAQNVKLKARLAEACTYNTTQIAQVTEFYENKFSTQAAAFASQVRAKDPLVDKQQQQLTGIVADKYTHEAELRENKAAVVRLSNQVKNLTIDLESLKHQSAADLSDAVAKKQEEIDFYKARLEHAKSAVVTADKLNEERRHVQSVLETTLEMVRKENVELRAKLADRQGLTTAQLEIADSAYVNGAKGDAQKIEKLLTEAQERREKLIESEKAARTEVARLHLQVYALQTELKTAQAEIAKGTTSKAKNAADQHDDAPINSERYHRVIAQYSNAKTERDNALAMVEELQAAITKLAEEKTAANAELQHLREQAVLADRQRIEVGNTRAQLEGQVSSLQATIELFRKDAQQKTILIGSLQAKIREHEREERDYERIITGLQASIKKLEKDKHDLVEEKLTLESRLDAEHTNTQLAELLEDKARHEETITRMNEDLDDPGSRAAELQLTLEQANQEKAAKEKEIAGLRNTLQETEAQLEDTQAQLKDARTSLRQAVLTAVSHRFTAAALAREVDEDDDDVNDEVSSQNSGTTSSDSPHATPSHHPNHSHPDGGDSGSTGASAPASAGGLFSKFRSLRRN</sequence>
<reference evidence="3" key="1">
    <citation type="journal article" date="2023" name="Mol. Phylogenet. Evol.">
        <title>Genome-scale phylogeny and comparative genomics of the fungal order Sordariales.</title>
        <authorList>
            <person name="Hensen N."/>
            <person name="Bonometti L."/>
            <person name="Westerberg I."/>
            <person name="Brannstrom I.O."/>
            <person name="Guillou S."/>
            <person name="Cros-Aarteil S."/>
            <person name="Calhoun S."/>
            <person name="Haridas S."/>
            <person name="Kuo A."/>
            <person name="Mondo S."/>
            <person name="Pangilinan J."/>
            <person name="Riley R."/>
            <person name="LaButti K."/>
            <person name="Andreopoulos B."/>
            <person name="Lipzen A."/>
            <person name="Chen C."/>
            <person name="Yan M."/>
            <person name="Daum C."/>
            <person name="Ng V."/>
            <person name="Clum A."/>
            <person name="Steindorff A."/>
            <person name="Ohm R.A."/>
            <person name="Martin F."/>
            <person name="Silar P."/>
            <person name="Natvig D.O."/>
            <person name="Lalanne C."/>
            <person name="Gautier V."/>
            <person name="Ament-Velasquez S.L."/>
            <person name="Kruys A."/>
            <person name="Hutchinson M.I."/>
            <person name="Powell A.J."/>
            <person name="Barry K."/>
            <person name="Miller A.N."/>
            <person name="Grigoriev I.V."/>
            <person name="Debuchy R."/>
            <person name="Gladieux P."/>
            <person name="Hiltunen Thoren M."/>
            <person name="Johannesson H."/>
        </authorList>
    </citation>
    <scope>NUCLEOTIDE SEQUENCE</scope>
    <source>
        <strain evidence="3">PSN309</strain>
    </source>
</reference>
<organism evidence="3 4">
    <name type="scientific">Podospora australis</name>
    <dbReference type="NCBI Taxonomy" id="1536484"/>
    <lineage>
        <taxon>Eukaryota</taxon>
        <taxon>Fungi</taxon>
        <taxon>Dikarya</taxon>
        <taxon>Ascomycota</taxon>
        <taxon>Pezizomycotina</taxon>
        <taxon>Sordariomycetes</taxon>
        <taxon>Sordariomycetidae</taxon>
        <taxon>Sordariales</taxon>
        <taxon>Podosporaceae</taxon>
        <taxon>Podospora</taxon>
    </lineage>
</organism>
<feature type="region of interest" description="Disordered" evidence="2">
    <location>
        <begin position="1"/>
        <end position="129"/>
    </location>
</feature>